<dbReference type="Proteomes" id="UP001219518">
    <property type="component" value="Unassembled WGS sequence"/>
</dbReference>
<dbReference type="AlphaFoldDB" id="A0AAE1HAT6"/>
<evidence type="ECO:0000259" key="3">
    <source>
        <dbReference type="PROSITE" id="PS51144"/>
    </source>
</evidence>
<dbReference type="CDD" id="cd00326">
    <property type="entry name" value="alpha_CA"/>
    <property type="match status" value="2"/>
</dbReference>
<evidence type="ECO:0000313" key="4">
    <source>
        <dbReference type="EMBL" id="KAK3917921.1"/>
    </source>
</evidence>
<dbReference type="InterPro" id="IPR001148">
    <property type="entry name" value="CA_dom"/>
</dbReference>
<feature type="domain" description="Alpha-carbonic anhydrase" evidence="3">
    <location>
        <begin position="814"/>
        <end position="1068"/>
    </location>
</feature>
<gene>
    <name evidence="4" type="ORF">KUF71_007343</name>
</gene>
<sequence length="1074" mass="117463">MEELRAELERVDANAHQAPIDISMVDTRPVPVADLEFLNYGNAPVKMKLNNTGYTVTVSGKFDGDPPTLRGGPLDGPFKFSQLHFHWGPSDSEGSEHTFEGRSCPLEMHMVHVNQKYSTQEEALLQKDGVVIVAFLFISGAKHPGLEGVARGLAEVSRPHTSFKIPPQALQSLCAPFQRDYFSYWGSVISPSCSHLIHWLVCRNPIEASPEQFAAFRQLLNVNEEPLVRNYRDVQALGGRTVFHLAPGSRDGFTLHCSPQSTCASAGDKGPAPPGQDTSALNVEQPCTSITEADSKGGLNMYGEVQRTESGREVVRTPSGRLLEKTDSGRLVERTPSGRLVERTDSGRLLERTPSGRLVERTPSGHQREVVRTPSGRLLEKTDSGRLVERTASGRTMERTESGRLLDQSRQLPPTIELTPSGHELTRTPSGRLLQKTASGRELERTPSGRLLEVSAASDIEGRPPGPPLGEDALGQQQLSVSGGSAEGAGAGAADDGGRQVGRTPSGTSDGRRALERTPSGRLPGMGSRVVSFSQITGPIKERSDNEWPATPFTGAATASPVFLDTAQAVRMPCPPLEFLGHFQTGVGLVLTNSGETVEISLMKAKDRPVLQGGPLKGRYILDSAHFHWLPNEDAAAGTHTINNARAEIECHLVHIHEDYKSKTEAMDHPNGLCVVSVLHQVGGAECEVFRRLCRELPRIQELYTQVEMPALDLSYMAKVVKPHEYLMYPGRFFGRDDGKALVWIVFPQPIGICCQNVAAFRSLRLSLDFRQHDTYPLGERPLYAVIADGGGVGDGTRVQGEPEELQLGALRRTASGRVRGIAPDEWPNVPFASKHPVLMAPLDIQSSTVPSIPMPPLQYRGHFPAASVPVELRNTGEAVDLMWKGGAAPSLVGGPLTEEYVFDSAHFHWAQNPEDVGAMHRVNGKRCDLEFHMVHYKKSLGTRQDAMFESDGLAVTSFLIQVGGQEDESFGQLTDALPAVKEVDAATELSIKMDWLKHRAGPHGFFTYPGTLFGADQGINVVWMVYPTPVQICCQHIARFYKLDCLDYERVHPLYEPLDRPMFHAINPDNCAS</sequence>
<comment type="similarity">
    <text evidence="1">Belongs to the alpha-carbonic anhydrase family.</text>
</comment>
<feature type="region of interest" description="Disordered" evidence="2">
    <location>
        <begin position="262"/>
        <end position="283"/>
    </location>
</feature>
<keyword evidence="5" id="KW-1185">Reference proteome</keyword>
<feature type="domain" description="Alpha-carbonic anhydrase" evidence="3">
    <location>
        <begin position="1"/>
        <end position="246"/>
    </location>
</feature>
<dbReference type="PANTHER" id="PTHR18952:SF233">
    <property type="entry name" value="CARBONIC ANHYDRASE 14"/>
    <property type="match status" value="1"/>
</dbReference>
<evidence type="ECO:0000313" key="5">
    <source>
        <dbReference type="Proteomes" id="UP001219518"/>
    </source>
</evidence>
<dbReference type="GO" id="GO:0005737">
    <property type="term" value="C:cytoplasm"/>
    <property type="evidence" value="ECO:0007669"/>
    <property type="project" value="TreeGrafter"/>
</dbReference>
<evidence type="ECO:0000256" key="2">
    <source>
        <dbReference type="SAM" id="MobiDB-lite"/>
    </source>
</evidence>
<dbReference type="Pfam" id="PF00194">
    <property type="entry name" value="Carb_anhydrase"/>
    <property type="match status" value="3"/>
</dbReference>
<dbReference type="SMART" id="SM01057">
    <property type="entry name" value="Carb_anhydrase"/>
    <property type="match status" value="3"/>
</dbReference>
<name>A0AAE1HAT6_9NEOP</name>
<dbReference type="PANTHER" id="PTHR18952">
    <property type="entry name" value="CARBONIC ANHYDRASE"/>
    <property type="match status" value="1"/>
</dbReference>
<dbReference type="GO" id="GO:0008270">
    <property type="term" value="F:zinc ion binding"/>
    <property type="evidence" value="ECO:0007669"/>
    <property type="project" value="InterPro"/>
</dbReference>
<feature type="region of interest" description="Disordered" evidence="2">
    <location>
        <begin position="391"/>
        <end position="528"/>
    </location>
</feature>
<dbReference type="InterPro" id="IPR036398">
    <property type="entry name" value="CA_dom_sf"/>
</dbReference>
<reference evidence="4" key="2">
    <citation type="journal article" date="2023" name="BMC Genomics">
        <title>Pest status, molecular evolution, and epigenetic factors derived from the genome assembly of Frankliniella fusca, a thysanopteran phytovirus vector.</title>
        <authorList>
            <person name="Catto M.A."/>
            <person name="Labadie P.E."/>
            <person name="Jacobson A.L."/>
            <person name="Kennedy G.G."/>
            <person name="Srinivasan R."/>
            <person name="Hunt B.G."/>
        </authorList>
    </citation>
    <scope>NUCLEOTIDE SEQUENCE</scope>
    <source>
        <strain evidence="4">PL_HMW_Pooled</strain>
    </source>
</reference>
<organism evidence="4 5">
    <name type="scientific">Frankliniella fusca</name>
    <dbReference type="NCBI Taxonomy" id="407009"/>
    <lineage>
        <taxon>Eukaryota</taxon>
        <taxon>Metazoa</taxon>
        <taxon>Ecdysozoa</taxon>
        <taxon>Arthropoda</taxon>
        <taxon>Hexapoda</taxon>
        <taxon>Insecta</taxon>
        <taxon>Pterygota</taxon>
        <taxon>Neoptera</taxon>
        <taxon>Paraneoptera</taxon>
        <taxon>Thysanoptera</taxon>
        <taxon>Terebrantia</taxon>
        <taxon>Thripoidea</taxon>
        <taxon>Thripidae</taxon>
        <taxon>Frankliniella</taxon>
    </lineage>
</organism>
<dbReference type="SUPFAM" id="SSF51069">
    <property type="entry name" value="Carbonic anhydrase"/>
    <property type="match status" value="3"/>
</dbReference>
<feature type="domain" description="Alpha-carbonic anhydrase" evidence="3">
    <location>
        <begin position="531"/>
        <end position="787"/>
    </location>
</feature>
<evidence type="ECO:0000256" key="1">
    <source>
        <dbReference type="ARBA" id="ARBA00010718"/>
    </source>
</evidence>
<dbReference type="InterPro" id="IPR023561">
    <property type="entry name" value="Carbonic_anhydrase_a-class"/>
</dbReference>
<protein>
    <submittedName>
        <fullName evidence="4">Carbonic anhydrase</fullName>
    </submittedName>
</protein>
<proteinExistence type="inferred from homology"/>
<dbReference type="GO" id="GO:0004089">
    <property type="term" value="F:carbonate dehydratase activity"/>
    <property type="evidence" value="ECO:0007669"/>
    <property type="project" value="InterPro"/>
</dbReference>
<accession>A0AAE1HAT6</accession>
<dbReference type="Gene3D" id="3.10.200.10">
    <property type="entry name" value="Alpha carbonic anhydrase"/>
    <property type="match status" value="3"/>
</dbReference>
<comment type="caution">
    <text evidence="4">The sequence shown here is derived from an EMBL/GenBank/DDBJ whole genome shotgun (WGS) entry which is preliminary data.</text>
</comment>
<dbReference type="PROSITE" id="PS51144">
    <property type="entry name" value="ALPHA_CA_2"/>
    <property type="match status" value="3"/>
</dbReference>
<dbReference type="EMBL" id="JAHWGI010000807">
    <property type="protein sequence ID" value="KAK3917921.1"/>
    <property type="molecule type" value="Genomic_DNA"/>
</dbReference>
<reference evidence="4" key="1">
    <citation type="submission" date="2021-07" db="EMBL/GenBank/DDBJ databases">
        <authorList>
            <person name="Catto M.A."/>
            <person name="Jacobson A."/>
            <person name="Kennedy G."/>
            <person name="Labadie P."/>
            <person name="Hunt B.G."/>
            <person name="Srinivasan R."/>
        </authorList>
    </citation>
    <scope>NUCLEOTIDE SEQUENCE</scope>
    <source>
        <strain evidence="4">PL_HMW_Pooled</strain>
        <tissue evidence="4">Head</tissue>
    </source>
</reference>